<proteinExistence type="predicted"/>
<dbReference type="AlphaFoldDB" id="A0A8K0DPA0"/>
<accession>A0A8K0DPA0</accession>
<evidence type="ECO:0000313" key="2">
    <source>
        <dbReference type="Proteomes" id="UP000796880"/>
    </source>
</evidence>
<gene>
    <name evidence="1" type="ORF">FNV43_RR21924</name>
</gene>
<sequence length="72" mass="7906">MSNTYRKTNGGDVATCALIEIRFESTLILPLTWLATADSPVDMADCWPMEGRHVNISEVFLDVVVGTIDFTG</sequence>
<comment type="caution">
    <text evidence="1">The sequence shown here is derived from an EMBL/GenBank/DDBJ whole genome shotgun (WGS) entry which is preliminary data.</text>
</comment>
<organism evidence="1 2">
    <name type="scientific">Rhamnella rubrinervis</name>
    <dbReference type="NCBI Taxonomy" id="2594499"/>
    <lineage>
        <taxon>Eukaryota</taxon>
        <taxon>Viridiplantae</taxon>
        <taxon>Streptophyta</taxon>
        <taxon>Embryophyta</taxon>
        <taxon>Tracheophyta</taxon>
        <taxon>Spermatophyta</taxon>
        <taxon>Magnoliopsida</taxon>
        <taxon>eudicotyledons</taxon>
        <taxon>Gunneridae</taxon>
        <taxon>Pentapetalae</taxon>
        <taxon>rosids</taxon>
        <taxon>fabids</taxon>
        <taxon>Rosales</taxon>
        <taxon>Rhamnaceae</taxon>
        <taxon>rhamnoid group</taxon>
        <taxon>Rhamneae</taxon>
        <taxon>Rhamnella</taxon>
    </lineage>
</organism>
<keyword evidence="2" id="KW-1185">Reference proteome</keyword>
<dbReference type="Proteomes" id="UP000796880">
    <property type="component" value="Unassembled WGS sequence"/>
</dbReference>
<dbReference type="EMBL" id="VOIH02000010">
    <property type="protein sequence ID" value="KAF3434837.1"/>
    <property type="molecule type" value="Genomic_DNA"/>
</dbReference>
<reference evidence="1" key="1">
    <citation type="submission" date="2020-03" db="EMBL/GenBank/DDBJ databases">
        <title>A high-quality chromosome-level genome assembly of a woody plant with both climbing and erect habits, Rhamnella rubrinervis.</title>
        <authorList>
            <person name="Lu Z."/>
            <person name="Yang Y."/>
            <person name="Zhu X."/>
            <person name="Sun Y."/>
        </authorList>
    </citation>
    <scope>NUCLEOTIDE SEQUENCE</scope>
    <source>
        <strain evidence="1">BYM</strain>
        <tissue evidence="1">Leaf</tissue>
    </source>
</reference>
<protein>
    <submittedName>
        <fullName evidence="1">Uncharacterized protein</fullName>
    </submittedName>
</protein>
<evidence type="ECO:0000313" key="1">
    <source>
        <dbReference type="EMBL" id="KAF3434837.1"/>
    </source>
</evidence>
<name>A0A8K0DPA0_9ROSA</name>